<dbReference type="Gene3D" id="2.60.40.150">
    <property type="entry name" value="C2 domain"/>
    <property type="match status" value="1"/>
</dbReference>
<dbReference type="OrthoDB" id="47328at2759"/>
<feature type="region of interest" description="Disordered" evidence="4">
    <location>
        <begin position="273"/>
        <end position="297"/>
    </location>
</feature>
<dbReference type="EMBL" id="WIXP02000002">
    <property type="protein sequence ID" value="KAF6215105.1"/>
    <property type="molecule type" value="Genomic_DNA"/>
</dbReference>
<dbReference type="InterPro" id="IPR001849">
    <property type="entry name" value="PH_domain"/>
</dbReference>
<sequence>MSERKFSRSLGKPGMAAQLRETVSQVVRESTAQCKLHLVEPLDFESYILKNKTILQNDPQRELLLYPSDDISPITHPRKFRTLKPTVPPQSELSECSLFTKECIKSYTSNWNLIHYKYSAYSGSYLELPKILKSDDLKDEVYEVDTDLDQMDEVDAHSDGVTKQGYLMKGPEVDRMFPNIGSKSFKRRYCYLRREVDGTYILELHKDEKKGEAKATIVMDFCHEVVKAPKRGKHCFELHMTAGHKSFCLAADSDQDMADWISKLHLVLHQNKQEEKRSGSLERTGSISSLPLTPGSETTNMYGTLRGLEQSGYPQLMKYARETDTSIALARRDNRRRLFSVYPFIPHSKSSSSIEGGEPYREHFGQRVFIKCVSLRFRLQAPLTNDKEALQQIEPYMLVISLFDAKEGKKLTEDYHWEVSCDEVNGMIVAPEGPSANPLDGLDVPAEWLSNPSQAVFSVSSAHSDVFLVVRIEKILQGSIAQSSEPYTRTTKDPKLGLKVHKSVQTAASRLGMHRMPFAWTARPLFRLYSNEPDTVSDFPGIYRQEPGKLRDEELLKVLSDYRKPDKLNKLPVIPGWLQIKVEALNDLPNNCLTASLKALKPFPFPPTSDPTVEVAELHPETHPYTSFMNHLYVYPQSLAFDAQKNFSRARNIACIIQIRDSDAASALPLPLIYSRQKNRQLVSWASCCVLHHNTTPSWYDEIKILLPTSLNANHHLLFTFYHISIEGSKKGGSGAETPVGYAWLPLLSKNRLNVDEQIIAPVAANLPPGYLAVQPLGLGKGVRSSIVLNNNSKHFAGPEVTWIDGQKPIFSVGFKLLSTVLTIDQHLQNFFSHAEKMVANKNVPPSDGETTKILKATHAVQLNSAIAFLPTVLNQLFSLLVSSGSEEISTNIIRLLIHIVSMVHGSNSSEALNTYVKFVFVGETSGGRTVHEELANHLPGLLNPTNTDFLLVNKFLSHSGFFFQIMVKSMAQHLLTSGRIKMHRHERFQPDFLNKIENLLKVLSPYLLSKYREMPSETKQLNASIANFLKRCLSFLDRGFVLRLVSWYLSTFSGEARVLFELKYAFLNVICSHEHYVAFNLPLLQMKGRSDVCSEFWLSEEFCRRHYLAGLLLIEAKNSLGQEASARRLALNTLRDLMAKHELDDRYQAKGQLARISSLYIPWLGIVLDNLHRLSETQQAGHSPMLSTASSVVSTPSKPYNRFTFHQDSQSARTSLSVRDSTYLAAIAGQVMTNGGSSISLDSETSTVSGDGTTISQETAIHRQADGANVTTSRHARSVSGTQALVRVEKLQPSEVKDILVCFLFVLKHLAHDQIITWWHNCSHDEILSFFKVIQLCLHEFKYTGRRQIAGGVTTSQPPARSGGGTKSMTLPARMHPPDFSTDPSVNIDLKQSNDSSRHPLLSGSNSIGRDAVPLRDGESSSLYQALLEANLATEVGLAVLDVLGLYCLHFRDTLMADGGDNQVMGSVFSLYLSFLQVGQSETLFRHVFAALRAFINNFSKPLFQGNATLCGQLCLELLRCCNSRLSAIRQEACAILYLLMRSNFEFSGRKGLTRVHLQVIISVSQLLGNIVGLNNARFQESLSLINSYASSDKVMKGTGFPTEVKDLTKRIRTVLMATAQMKELHHEPEVLTDLQHSLANSYASTPELRLTWLETMTRNHANLSNFSEAACCQLHIAALMAQYLKLKGDQDWGAEVFSPISANIARDETSLKLDSGRTHADSRIAGVQDVQYTEDGLVEQMEVCADYLEKAERYECLYYLYNLILPIYQRKRDFAAMSRAYHTLSEANSKITQVQGKRLLGRFYRIVFFGQGFFEKDSGIEFIYKEPKVTSLSEISERLLNQYTNKFGNGMVKIIMDSAPIDENDLDPKVAHIQVTHVTPYWDKNEAHLRVTEFEQNHNISTFMFETPFTKDGKPRGTPSEQYKRRTVLTTDYAFPYVKKRLKVISRVESDLTPIEVALDEMRQRVCELEEVVFTKPPDVKKLQLKLQGSVAVQVNAGPLAYASAFLDPALSPQFPDDKVEELKDVFREFVRVCYAALQLNSRLVRSDQAEYQMALRQNLHKMAQELSHMFSETLWPDSELGSFKRNSQALFSAISGASSNSSSA</sequence>
<dbReference type="InterPro" id="IPR027007">
    <property type="entry name" value="C2_DOCK-type_domain"/>
</dbReference>
<evidence type="ECO:0000256" key="2">
    <source>
        <dbReference type="ARBA" id="ARBA00022658"/>
    </source>
</evidence>
<dbReference type="InterPro" id="IPR035892">
    <property type="entry name" value="C2_domain_sf"/>
</dbReference>
<evidence type="ECO:0000313" key="5">
    <source>
        <dbReference type="EMBL" id="KAF6215105.1"/>
    </source>
</evidence>
<dbReference type="InterPro" id="IPR021816">
    <property type="entry name" value="DOCK_C/D_N"/>
</dbReference>
<dbReference type="Proteomes" id="UP000466442">
    <property type="component" value="Unassembled WGS sequence"/>
</dbReference>
<dbReference type="Pfam" id="PF14429">
    <property type="entry name" value="DOCK-C2"/>
    <property type="match status" value="1"/>
</dbReference>
<protein>
    <recommendedName>
        <fullName evidence="7">Dedicator of cytokinesis protein 9</fullName>
    </recommendedName>
</protein>
<gene>
    <name evidence="5" type="ORF">GE061_009854</name>
</gene>
<dbReference type="InterPro" id="IPR046773">
    <property type="entry name" value="DOCKER_Lobe_C"/>
</dbReference>
<dbReference type="InterPro" id="IPR046769">
    <property type="entry name" value="DOCKER_Lobe_A"/>
</dbReference>
<comment type="caution">
    <text evidence="5">The sequence shown here is derived from an EMBL/GenBank/DDBJ whole genome shotgun (WGS) entry which is preliminary data.</text>
</comment>
<evidence type="ECO:0000256" key="3">
    <source>
        <dbReference type="PROSITE-ProRule" id="PRU00983"/>
    </source>
</evidence>
<dbReference type="PROSITE" id="PS51650">
    <property type="entry name" value="C2_DOCK"/>
    <property type="match status" value="1"/>
</dbReference>
<keyword evidence="6" id="KW-1185">Reference proteome</keyword>
<dbReference type="Gene3D" id="1.25.40.410">
    <property type="match status" value="1"/>
</dbReference>
<dbReference type="Gene3D" id="1.20.58.740">
    <property type="match status" value="1"/>
</dbReference>
<proteinExistence type="inferred from homology"/>
<dbReference type="InterPro" id="IPR016024">
    <property type="entry name" value="ARM-type_fold"/>
</dbReference>
<feature type="region of interest" description="Disordered" evidence="4">
    <location>
        <begin position="1353"/>
        <end position="1373"/>
    </location>
</feature>
<dbReference type="PROSITE" id="PS50003">
    <property type="entry name" value="PH_DOMAIN"/>
    <property type="match status" value="1"/>
</dbReference>
<dbReference type="Gene3D" id="2.30.29.30">
    <property type="entry name" value="Pleckstrin-homology domain (PH domain)/Phosphotyrosine-binding domain (PTB)"/>
    <property type="match status" value="1"/>
</dbReference>
<evidence type="ECO:0008006" key="7">
    <source>
        <dbReference type="Google" id="ProtNLM"/>
    </source>
</evidence>
<dbReference type="Pfam" id="PF06920">
    <property type="entry name" value="DHR-2_Lobe_A"/>
    <property type="match status" value="1"/>
</dbReference>
<evidence type="ECO:0000256" key="4">
    <source>
        <dbReference type="SAM" id="MobiDB-lite"/>
    </source>
</evidence>
<evidence type="ECO:0000256" key="1">
    <source>
        <dbReference type="ARBA" id="ARBA00022553"/>
    </source>
</evidence>
<dbReference type="PROSITE" id="PS51651">
    <property type="entry name" value="DOCKER"/>
    <property type="match status" value="1"/>
</dbReference>
<accession>A0A6A4KEY3</accession>
<dbReference type="GO" id="GO:0007264">
    <property type="term" value="P:small GTPase-mediated signal transduction"/>
    <property type="evidence" value="ECO:0007669"/>
    <property type="project" value="InterPro"/>
</dbReference>
<evidence type="ECO:0000313" key="6">
    <source>
        <dbReference type="Proteomes" id="UP000466442"/>
    </source>
</evidence>
<keyword evidence="1" id="KW-0597">Phosphoprotein</keyword>
<dbReference type="InterPro" id="IPR043162">
    <property type="entry name" value="DOCK_C_lobe_C"/>
</dbReference>
<dbReference type="CDD" id="cd13267">
    <property type="entry name" value="PH_DOCK-D"/>
    <property type="match status" value="1"/>
</dbReference>
<name>A0A6A4KEY3_APOLU</name>
<feature type="compositionally biased region" description="Polar residues" evidence="4">
    <location>
        <begin position="281"/>
        <end position="297"/>
    </location>
</feature>
<dbReference type="InterPro" id="IPR011993">
    <property type="entry name" value="PH-like_dom_sf"/>
</dbReference>
<comment type="similarity">
    <text evidence="3">Belongs to the DOCK family.</text>
</comment>
<dbReference type="InterPro" id="IPR043161">
    <property type="entry name" value="DOCK_C_lobe_A"/>
</dbReference>
<dbReference type="Pfam" id="PF20422">
    <property type="entry name" value="DHR-2_Lobe_B"/>
    <property type="match status" value="1"/>
</dbReference>
<dbReference type="Pfam" id="PF00169">
    <property type="entry name" value="PH"/>
    <property type="match status" value="1"/>
</dbReference>
<organism evidence="5 6">
    <name type="scientific">Apolygus lucorum</name>
    <name type="common">Small green plant bug</name>
    <name type="synonym">Lygocoris lucorum</name>
    <dbReference type="NCBI Taxonomy" id="248454"/>
    <lineage>
        <taxon>Eukaryota</taxon>
        <taxon>Metazoa</taxon>
        <taxon>Ecdysozoa</taxon>
        <taxon>Arthropoda</taxon>
        <taxon>Hexapoda</taxon>
        <taxon>Insecta</taxon>
        <taxon>Pterygota</taxon>
        <taxon>Neoptera</taxon>
        <taxon>Paraneoptera</taxon>
        <taxon>Hemiptera</taxon>
        <taxon>Heteroptera</taxon>
        <taxon>Panheteroptera</taxon>
        <taxon>Cimicomorpha</taxon>
        <taxon>Miridae</taxon>
        <taxon>Mirini</taxon>
        <taxon>Apolygus</taxon>
    </lineage>
</organism>
<dbReference type="Pfam" id="PF20421">
    <property type="entry name" value="DHR-2_Lobe_C"/>
    <property type="match status" value="1"/>
</dbReference>
<dbReference type="InterPro" id="IPR026791">
    <property type="entry name" value="DOCK"/>
</dbReference>
<dbReference type="PANTHER" id="PTHR23317:SF26">
    <property type="entry name" value="ZIZIMIN, ISOFORM K"/>
    <property type="match status" value="1"/>
</dbReference>
<dbReference type="InterPro" id="IPR027357">
    <property type="entry name" value="DOCKER_dom"/>
</dbReference>
<dbReference type="SUPFAM" id="SSF48371">
    <property type="entry name" value="ARM repeat"/>
    <property type="match status" value="1"/>
</dbReference>
<dbReference type="SUPFAM" id="SSF50729">
    <property type="entry name" value="PH domain-like"/>
    <property type="match status" value="1"/>
</dbReference>
<dbReference type="InterPro" id="IPR046770">
    <property type="entry name" value="DOCKER_Lobe_B"/>
</dbReference>
<dbReference type="GO" id="GO:0005085">
    <property type="term" value="F:guanyl-nucleotide exchange factor activity"/>
    <property type="evidence" value="ECO:0007669"/>
    <property type="project" value="UniProtKB-KW"/>
</dbReference>
<dbReference type="SMART" id="SM00233">
    <property type="entry name" value="PH"/>
    <property type="match status" value="1"/>
</dbReference>
<dbReference type="Pfam" id="PF11878">
    <property type="entry name" value="DOCK_C-D_N"/>
    <property type="match status" value="1"/>
</dbReference>
<dbReference type="PANTHER" id="PTHR23317">
    <property type="entry name" value="DEDICATOR OF CYTOKINESIS DOCK"/>
    <property type="match status" value="1"/>
</dbReference>
<keyword evidence="2" id="KW-0344">Guanine-nucleotide releasing factor</keyword>
<reference evidence="5" key="1">
    <citation type="journal article" date="2021" name="Mol. Ecol. Resour.">
        <title>Apolygus lucorum genome provides insights into omnivorousness and mesophyll feeding.</title>
        <authorList>
            <person name="Liu Y."/>
            <person name="Liu H."/>
            <person name="Wang H."/>
            <person name="Huang T."/>
            <person name="Liu B."/>
            <person name="Yang B."/>
            <person name="Yin L."/>
            <person name="Li B."/>
            <person name="Zhang Y."/>
            <person name="Zhang S."/>
            <person name="Jiang F."/>
            <person name="Zhang X."/>
            <person name="Ren Y."/>
            <person name="Wang B."/>
            <person name="Wang S."/>
            <person name="Lu Y."/>
            <person name="Wu K."/>
            <person name="Fan W."/>
            <person name="Wang G."/>
        </authorList>
    </citation>
    <scope>NUCLEOTIDE SEQUENCE</scope>
    <source>
        <strain evidence="5">12Hb</strain>
    </source>
</reference>